<keyword evidence="1" id="KW-1133">Transmembrane helix</keyword>
<keyword evidence="1" id="KW-0812">Transmembrane</keyword>
<dbReference type="EMBL" id="AP012337">
    <property type="protein sequence ID" value="BAL98643.1"/>
    <property type="molecule type" value="Genomic_DNA"/>
</dbReference>
<dbReference type="GO" id="GO:0016740">
    <property type="term" value="F:transferase activity"/>
    <property type="evidence" value="ECO:0007669"/>
    <property type="project" value="UniProtKB-KW"/>
</dbReference>
<dbReference type="RefSeq" id="WP_014431884.1">
    <property type="nucleotide sequence ID" value="NC_017079.1"/>
</dbReference>
<dbReference type="STRING" id="926550.CLDAP_06040"/>
<sequence length="432" mass="48857">MNILITNAHSVRNAGDAVLLEITLRELIDVFPNASITVAINDPNAYVPYGKETAVSSFIDWFKSGTGKQGDWKIGPLLLAPYWLGQAIFAALFFRWTGRPFYLMLRREHRRLLRAYFQADLIVSCPGNFFLSGSGVGVPLFLAIFSLAYGWLAGKPLYMMQQSVGPFRRWIDQVLVSWLLKRLRIVFLRDTRSLETLKSIGFTHPKCFVVPDAALIYRGSGNVYRLLKLLQERQAISRPFVGVTVIDFGAQNRFFHRQPDYEHALTCALSHFIKQHGGTVFLFPQVCGPSQAEDDRIPSRRVAQTLRESGICTIQIDEPWSSDELQAAYGQMDLFIGTRLHSNIFALTAGTPVLAIAYYYKTHGVMQMLGLSDWTIDIAAVDSETLTGLLEKLWSHRQEIHLHLAAKLPEVQQQARSVARLIREDWSQQPSP</sequence>
<name>I0I056_CALAS</name>
<reference evidence="3 4" key="1">
    <citation type="submission" date="2012-02" db="EMBL/GenBank/DDBJ databases">
        <title>Complete genome sequence of Caldilinea aerophila DSM 14535 (= NBRC 102666).</title>
        <authorList>
            <person name="Oguchi A."/>
            <person name="Hosoyama A."/>
            <person name="Sekine M."/>
            <person name="Fukai R."/>
            <person name="Kato Y."/>
            <person name="Nakamura S."/>
            <person name="Hanada S."/>
            <person name="Yamazaki S."/>
            <person name="Fujita N."/>
        </authorList>
    </citation>
    <scope>NUCLEOTIDE SEQUENCE [LARGE SCALE GENOMIC DNA]</scope>
    <source>
        <strain evidence="4">DSM 14535 / JCM 11387 / NBRC 104270 / STL-6-O1</strain>
    </source>
</reference>
<evidence type="ECO:0000259" key="2">
    <source>
        <dbReference type="Pfam" id="PF04230"/>
    </source>
</evidence>
<dbReference type="PANTHER" id="PTHR36836:SF1">
    <property type="entry name" value="COLANIC ACID BIOSYNTHESIS PROTEIN WCAK"/>
    <property type="match status" value="1"/>
</dbReference>
<feature type="transmembrane region" description="Helical" evidence="1">
    <location>
        <begin position="74"/>
        <end position="94"/>
    </location>
</feature>
<protein>
    <submittedName>
        <fullName evidence="3">Polysaccharide pyruvyl transferase family protein</fullName>
    </submittedName>
</protein>
<dbReference type="InterPro" id="IPR007345">
    <property type="entry name" value="Polysacch_pyruvyl_Trfase"/>
</dbReference>
<keyword evidence="4" id="KW-1185">Reference proteome</keyword>
<dbReference type="HOGENOM" id="CLU_039510_0_1_0"/>
<organism evidence="3 4">
    <name type="scientific">Caldilinea aerophila (strain DSM 14535 / JCM 11387 / NBRC 104270 / STL-6-O1)</name>
    <dbReference type="NCBI Taxonomy" id="926550"/>
    <lineage>
        <taxon>Bacteria</taxon>
        <taxon>Bacillati</taxon>
        <taxon>Chloroflexota</taxon>
        <taxon>Caldilineae</taxon>
        <taxon>Caldilineales</taxon>
        <taxon>Caldilineaceae</taxon>
        <taxon>Caldilinea</taxon>
    </lineage>
</organism>
<dbReference type="AlphaFoldDB" id="I0I056"/>
<dbReference type="Pfam" id="PF04230">
    <property type="entry name" value="PS_pyruv_trans"/>
    <property type="match status" value="1"/>
</dbReference>
<feature type="domain" description="Polysaccharide pyruvyl transferase" evidence="2">
    <location>
        <begin position="13"/>
        <end position="358"/>
    </location>
</feature>
<feature type="transmembrane region" description="Helical" evidence="1">
    <location>
        <begin position="137"/>
        <end position="154"/>
    </location>
</feature>
<gene>
    <name evidence="3" type="ordered locus">CLDAP_06040</name>
</gene>
<dbReference type="eggNOG" id="COG2327">
    <property type="taxonomic scope" value="Bacteria"/>
</dbReference>
<dbReference type="KEGG" id="cap:CLDAP_06040"/>
<dbReference type="OrthoDB" id="3199616at2"/>
<dbReference type="Proteomes" id="UP000007880">
    <property type="component" value="Chromosome"/>
</dbReference>
<dbReference type="PANTHER" id="PTHR36836">
    <property type="entry name" value="COLANIC ACID BIOSYNTHESIS PROTEIN WCAK"/>
    <property type="match status" value="1"/>
</dbReference>
<evidence type="ECO:0000313" key="4">
    <source>
        <dbReference type="Proteomes" id="UP000007880"/>
    </source>
</evidence>
<evidence type="ECO:0000313" key="3">
    <source>
        <dbReference type="EMBL" id="BAL98643.1"/>
    </source>
</evidence>
<keyword evidence="3" id="KW-0808">Transferase</keyword>
<proteinExistence type="predicted"/>
<accession>I0I056</accession>
<evidence type="ECO:0000256" key="1">
    <source>
        <dbReference type="SAM" id="Phobius"/>
    </source>
</evidence>
<keyword evidence="1" id="KW-0472">Membrane</keyword>